<dbReference type="EMBL" id="CAIIXF020000003">
    <property type="protein sequence ID" value="CAH1779606.1"/>
    <property type="molecule type" value="Genomic_DNA"/>
</dbReference>
<dbReference type="Pfam" id="PF13385">
    <property type="entry name" value="Laminin_G_3"/>
    <property type="match status" value="1"/>
</dbReference>
<dbReference type="SUPFAM" id="SSF49899">
    <property type="entry name" value="Concanavalin A-like lectins/glucanases"/>
    <property type="match status" value="1"/>
</dbReference>
<evidence type="ECO:0000313" key="3">
    <source>
        <dbReference type="Proteomes" id="UP000749559"/>
    </source>
</evidence>
<comment type="caution">
    <text evidence="2">The sequence shown here is derived from an EMBL/GenBank/DDBJ whole genome shotgun (WGS) entry which is preliminary data.</text>
</comment>
<dbReference type="SMART" id="SM00494">
    <property type="entry name" value="ChtBD2"/>
    <property type="match status" value="1"/>
</dbReference>
<dbReference type="Proteomes" id="UP000749559">
    <property type="component" value="Unassembled WGS sequence"/>
</dbReference>
<dbReference type="AlphaFoldDB" id="A0A8S4NF02"/>
<gene>
    <name evidence="2" type="ORF">OFUS_LOCUS6405</name>
</gene>
<feature type="domain" description="Chitin-binding type-2" evidence="1">
    <location>
        <begin position="36"/>
        <end position="103"/>
    </location>
</feature>
<accession>A0A8S4NF02</accession>
<dbReference type="InterPro" id="IPR002557">
    <property type="entry name" value="Chitin-bd_dom"/>
</dbReference>
<dbReference type="GO" id="GO:0005576">
    <property type="term" value="C:extracellular region"/>
    <property type="evidence" value="ECO:0007669"/>
    <property type="project" value="InterPro"/>
</dbReference>
<evidence type="ECO:0000259" key="1">
    <source>
        <dbReference type="PROSITE" id="PS50940"/>
    </source>
</evidence>
<name>A0A8S4NF02_OWEFU</name>
<keyword evidence="3" id="KW-1185">Reference proteome</keyword>
<dbReference type="GO" id="GO:0008061">
    <property type="term" value="F:chitin binding"/>
    <property type="evidence" value="ECO:0007669"/>
    <property type="project" value="InterPro"/>
</dbReference>
<dbReference type="InterPro" id="IPR013320">
    <property type="entry name" value="ConA-like_dom_sf"/>
</dbReference>
<dbReference type="Pfam" id="PF01607">
    <property type="entry name" value="CBM_14"/>
    <property type="match status" value="1"/>
</dbReference>
<organism evidence="2 3">
    <name type="scientific">Owenia fusiformis</name>
    <name type="common">Polychaete worm</name>
    <dbReference type="NCBI Taxonomy" id="6347"/>
    <lineage>
        <taxon>Eukaryota</taxon>
        <taxon>Metazoa</taxon>
        <taxon>Spiralia</taxon>
        <taxon>Lophotrochozoa</taxon>
        <taxon>Annelida</taxon>
        <taxon>Polychaeta</taxon>
        <taxon>Sedentaria</taxon>
        <taxon>Canalipalpata</taxon>
        <taxon>Sabellida</taxon>
        <taxon>Oweniida</taxon>
        <taxon>Oweniidae</taxon>
        <taxon>Owenia</taxon>
    </lineage>
</organism>
<reference evidence="2" key="1">
    <citation type="submission" date="2022-03" db="EMBL/GenBank/DDBJ databases">
        <authorList>
            <person name="Martin C."/>
        </authorList>
    </citation>
    <scope>NUCLEOTIDE SEQUENCE</scope>
</reference>
<protein>
    <recommendedName>
        <fullName evidence="1">Chitin-binding type-2 domain-containing protein</fullName>
    </recommendedName>
</protein>
<dbReference type="PROSITE" id="PS50940">
    <property type="entry name" value="CHIT_BIND_II"/>
    <property type="match status" value="1"/>
</dbReference>
<proteinExistence type="predicted"/>
<dbReference type="SUPFAM" id="SSF57625">
    <property type="entry name" value="Invertebrate chitin-binding proteins"/>
    <property type="match status" value="1"/>
</dbReference>
<evidence type="ECO:0000313" key="2">
    <source>
        <dbReference type="EMBL" id="CAH1779606.1"/>
    </source>
</evidence>
<sequence length="413" mass="45659">MNEPGQIKIRYPEIHAPNMWRAKLDAIEADLSEFCSEKCEGLNGGYFADNDGDCCQFIVCQLTQSRFGPGQYIGYKQTCMYPLVWDSKNGACNNAKDVEGCTEECHTPPSPTPPFTTQMYNESGQCYRNNKLYSWIESDPQCFFVDDNMDELVCCGIDRVFDLEECGCVGTLAPSECDCILCLPFVNNRVQDIIHDTYTEVRGVSISDAGVKGPGDLDIFKGCFDGVDDYIRISNFIKLYYGPTFSISFSFYVDPAYDTRKTHGIISNGCCDEEGSIKVNVLGESLNVRFETEFGVYEEDILEPAGKRLTPGTLTDVTLRYCGPTLDVFYDGELADTRILGGDLLTTDCALTIGQDGDKGDDGGENTNFQGCIVNFSVCRDCWTDEQVNALAAYDEASIICEQLDELALAGAI</sequence>
<dbReference type="Gene3D" id="2.60.120.200">
    <property type="match status" value="1"/>
</dbReference>
<dbReference type="InterPro" id="IPR036508">
    <property type="entry name" value="Chitin-bd_dom_sf"/>
</dbReference>